<proteinExistence type="predicted"/>
<name>A0A0V0GUX4_SOLCH</name>
<reference evidence="1" key="1">
    <citation type="submission" date="2015-12" db="EMBL/GenBank/DDBJ databases">
        <title>Gene expression during late stages of embryo sac development: a critical building block for successful pollen-pistil interactions.</title>
        <authorList>
            <person name="Liu Y."/>
            <person name="Joly V."/>
            <person name="Sabar M."/>
            <person name="Matton D.P."/>
        </authorList>
    </citation>
    <scope>NUCLEOTIDE SEQUENCE</scope>
</reference>
<protein>
    <submittedName>
        <fullName evidence="1">Putative ovule protein</fullName>
    </submittedName>
</protein>
<evidence type="ECO:0000313" key="1">
    <source>
        <dbReference type="EMBL" id="JAP11932.1"/>
    </source>
</evidence>
<accession>A0A0V0GUX4</accession>
<feature type="non-terminal residue" evidence="1">
    <location>
        <position position="1"/>
    </location>
</feature>
<dbReference type="EMBL" id="GEDG01030442">
    <property type="protein sequence ID" value="JAP11932.1"/>
    <property type="molecule type" value="Transcribed_RNA"/>
</dbReference>
<dbReference type="AlphaFoldDB" id="A0A0V0GUX4"/>
<sequence length="101" mass="11559">LSCLGTHSGTPTNPISCRIRFIKEGNASYQDFFFIPGLEPNDFQTKIIQKKNNILTPWEFFIVSKKTKRQLKKNGNHTNSMNNTFQQCIKLVKSGVLVRRG</sequence>
<organism evidence="1">
    <name type="scientific">Solanum chacoense</name>
    <name type="common">Chaco potato</name>
    <dbReference type="NCBI Taxonomy" id="4108"/>
    <lineage>
        <taxon>Eukaryota</taxon>
        <taxon>Viridiplantae</taxon>
        <taxon>Streptophyta</taxon>
        <taxon>Embryophyta</taxon>
        <taxon>Tracheophyta</taxon>
        <taxon>Spermatophyta</taxon>
        <taxon>Magnoliopsida</taxon>
        <taxon>eudicotyledons</taxon>
        <taxon>Gunneridae</taxon>
        <taxon>Pentapetalae</taxon>
        <taxon>asterids</taxon>
        <taxon>lamiids</taxon>
        <taxon>Solanales</taxon>
        <taxon>Solanaceae</taxon>
        <taxon>Solanoideae</taxon>
        <taxon>Solaneae</taxon>
        <taxon>Solanum</taxon>
    </lineage>
</organism>